<evidence type="ECO:0000256" key="2">
    <source>
        <dbReference type="ARBA" id="ARBA00004429"/>
    </source>
</evidence>
<keyword evidence="13" id="KW-1185">Reference proteome</keyword>
<evidence type="ECO:0000256" key="3">
    <source>
        <dbReference type="ARBA" id="ARBA00010072"/>
    </source>
</evidence>
<keyword evidence="4 10" id="KW-0813">Transport</keyword>
<accession>A0A4V0P2E3</accession>
<proteinExistence type="inferred from homology"/>
<name>A0A4V0P2E3_FLUSA</name>
<dbReference type="InterPro" id="IPR000515">
    <property type="entry name" value="MetI-like"/>
</dbReference>
<comment type="subcellular location">
    <subcellularLocation>
        <location evidence="2">Cell inner membrane</location>
        <topology evidence="2">Multi-pass membrane protein</topology>
    </subcellularLocation>
    <subcellularLocation>
        <location evidence="10">Cell membrane</location>
        <topology evidence="10">Multi-pass membrane protein</topology>
    </subcellularLocation>
</comment>
<dbReference type="PANTHER" id="PTHR30614:SF20">
    <property type="entry name" value="GLUTAMINE TRANSPORT SYSTEM PERMEASE PROTEIN GLNP"/>
    <property type="match status" value="1"/>
</dbReference>
<protein>
    <recommendedName>
        <fullName evidence="11">ABC transmembrane type-1 domain-containing protein</fullName>
    </recommendedName>
</protein>
<evidence type="ECO:0000259" key="11">
    <source>
        <dbReference type="PROSITE" id="PS50928"/>
    </source>
</evidence>
<evidence type="ECO:0000313" key="12">
    <source>
        <dbReference type="EMBL" id="BBH52927.1"/>
    </source>
</evidence>
<dbReference type="RefSeq" id="WP_130607823.1">
    <property type="nucleotide sequence ID" value="NZ_AP019368.1"/>
</dbReference>
<comment type="similarity">
    <text evidence="3">Belongs to the binding-protein-dependent transport system permease family. HisMQ subfamily.</text>
</comment>
<dbReference type="CDD" id="cd06261">
    <property type="entry name" value="TM_PBP2"/>
    <property type="match status" value="1"/>
</dbReference>
<dbReference type="Proteomes" id="UP000291236">
    <property type="component" value="Chromosome"/>
</dbReference>
<organism evidence="12 13">
    <name type="scientific">Fluviispira sanaruensis</name>
    <dbReference type="NCBI Taxonomy" id="2493639"/>
    <lineage>
        <taxon>Bacteria</taxon>
        <taxon>Pseudomonadati</taxon>
        <taxon>Bdellovibrionota</taxon>
        <taxon>Oligoflexia</taxon>
        <taxon>Silvanigrellales</taxon>
        <taxon>Silvanigrellaceae</taxon>
        <taxon>Fluviispira</taxon>
    </lineage>
</organism>
<dbReference type="NCBIfam" id="TIGR01726">
    <property type="entry name" value="HEQRo_perm_3TM"/>
    <property type="match status" value="1"/>
</dbReference>
<evidence type="ECO:0000256" key="5">
    <source>
        <dbReference type="ARBA" id="ARBA00022475"/>
    </source>
</evidence>
<dbReference type="GO" id="GO:0022857">
    <property type="term" value="F:transmembrane transporter activity"/>
    <property type="evidence" value="ECO:0007669"/>
    <property type="project" value="InterPro"/>
</dbReference>
<dbReference type="OrthoDB" id="5292628at2"/>
<dbReference type="SUPFAM" id="SSF161098">
    <property type="entry name" value="MetI-like"/>
    <property type="match status" value="1"/>
</dbReference>
<evidence type="ECO:0000256" key="6">
    <source>
        <dbReference type="ARBA" id="ARBA00022692"/>
    </source>
</evidence>
<evidence type="ECO:0000256" key="4">
    <source>
        <dbReference type="ARBA" id="ARBA00022448"/>
    </source>
</evidence>
<comment type="function">
    <text evidence="1">Part of the binding-protein-dependent transport system for glutamine; probably responsible for the translocation of the substrate across the membrane.</text>
</comment>
<evidence type="ECO:0000256" key="7">
    <source>
        <dbReference type="ARBA" id="ARBA00022970"/>
    </source>
</evidence>
<evidence type="ECO:0000313" key="13">
    <source>
        <dbReference type="Proteomes" id="UP000291236"/>
    </source>
</evidence>
<keyword evidence="7" id="KW-0029">Amino-acid transport</keyword>
<evidence type="ECO:0000256" key="1">
    <source>
        <dbReference type="ARBA" id="ARBA00003159"/>
    </source>
</evidence>
<gene>
    <name evidence="12" type="ORF">JCM31447_322200</name>
</gene>
<evidence type="ECO:0000256" key="9">
    <source>
        <dbReference type="ARBA" id="ARBA00023136"/>
    </source>
</evidence>
<feature type="transmembrane region" description="Helical" evidence="10">
    <location>
        <begin position="7"/>
        <end position="30"/>
    </location>
</feature>
<dbReference type="GO" id="GO:0043190">
    <property type="term" value="C:ATP-binding cassette (ABC) transporter complex"/>
    <property type="evidence" value="ECO:0007669"/>
    <property type="project" value="InterPro"/>
</dbReference>
<dbReference type="GO" id="GO:0006865">
    <property type="term" value="P:amino acid transport"/>
    <property type="evidence" value="ECO:0007669"/>
    <property type="project" value="UniProtKB-KW"/>
</dbReference>
<feature type="transmembrane region" description="Helical" evidence="10">
    <location>
        <begin position="230"/>
        <end position="252"/>
    </location>
</feature>
<reference evidence="12 13" key="1">
    <citation type="submission" date="2018-12" db="EMBL/GenBank/DDBJ databases">
        <title>Rubrispira sanarue gen. nov., sp., nov., a member of the order Silvanigrellales, isolated from a brackish lake in Hamamatsu Japan.</title>
        <authorList>
            <person name="Maejima Y."/>
            <person name="Iino T."/>
            <person name="Muraguchi Y."/>
            <person name="Fukuda K."/>
            <person name="Nojiri H."/>
            <person name="Ohkuma M."/>
            <person name="Moriuchi R."/>
            <person name="Dohra H."/>
            <person name="Kimbara K."/>
            <person name="Shintani M."/>
        </authorList>
    </citation>
    <scope>NUCLEOTIDE SEQUENCE [LARGE SCALE GENOMIC DNA]</scope>
    <source>
        <strain evidence="12 13">RF1110005</strain>
    </source>
</reference>
<dbReference type="AlphaFoldDB" id="A0A4V0P2E3"/>
<dbReference type="KEGG" id="sbf:JCM31447_322200"/>
<keyword evidence="5" id="KW-1003">Cell membrane</keyword>
<dbReference type="InterPro" id="IPR043429">
    <property type="entry name" value="ArtM/GltK/GlnP/TcyL/YhdX-like"/>
</dbReference>
<dbReference type="EMBL" id="AP019368">
    <property type="protein sequence ID" value="BBH52927.1"/>
    <property type="molecule type" value="Genomic_DNA"/>
</dbReference>
<dbReference type="InterPro" id="IPR035906">
    <property type="entry name" value="MetI-like_sf"/>
</dbReference>
<evidence type="ECO:0000256" key="8">
    <source>
        <dbReference type="ARBA" id="ARBA00022989"/>
    </source>
</evidence>
<dbReference type="Gene3D" id="1.10.3720.10">
    <property type="entry name" value="MetI-like"/>
    <property type="match status" value="1"/>
</dbReference>
<keyword evidence="8 10" id="KW-1133">Transmembrane helix</keyword>
<keyword evidence="6 10" id="KW-0812">Transmembrane</keyword>
<dbReference type="InterPro" id="IPR010065">
    <property type="entry name" value="AA_ABC_transptr_permease_3TM"/>
</dbReference>
<sequence>MPDKKLSILYSFLSFFVIALIAFAIVRSFYHLDYQWDFSVLGPYIWLPSSDGGGPGLFLQGLWITIKMSFEGIIFGSILGVIFGILLTTNEKVSKTAALIYVDIFRNTPVLVQLYVAYFIVGTAFNLSGSVAGVLTMSLFCSAYVAEIFRGTLANFEKGQIDAAKALGLSPFQIARKVIAPQALRNMLPPLVGQFVSLIKDSSLLSVVAIPELTKEAQNAVTVTFRSFETWFFIALLYFVVNTLVSSFGRYLEKRLSVSLKQ</sequence>
<dbReference type="Pfam" id="PF00528">
    <property type="entry name" value="BPD_transp_1"/>
    <property type="match status" value="1"/>
</dbReference>
<evidence type="ECO:0000256" key="10">
    <source>
        <dbReference type="RuleBase" id="RU363032"/>
    </source>
</evidence>
<dbReference type="PROSITE" id="PS50928">
    <property type="entry name" value="ABC_TM1"/>
    <property type="match status" value="1"/>
</dbReference>
<feature type="transmembrane region" description="Helical" evidence="10">
    <location>
        <begin position="62"/>
        <end position="87"/>
    </location>
</feature>
<dbReference type="PANTHER" id="PTHR30614">
    <property type="entry name" value="MEMBRANE COMPONENT OF AMINO ACID ABC TRANSPORTER"/>
    <property type="match status" value="1"/>
</dbReference>
<keyword evidence="9 10" id="KW-0472">Membrane</keyword>
<feature type="domain" description="ABC transmembrane type-1" evidence="11">
    <location>
        <begin position="62"/>
        <end position="249"/>
    </location>
</feature>